<evidence type="ECO:0000313" key="9">
    <source>
        <dbReference type="Proteomes" id="UP000694680"/>
    </source>
</evidence>
<dbReference type="Ensembl" id="ENSGWIT00000012525.1">
    <property type="protein sequence ID" value="ENSGWIP00000011241.1"/>
    <property type="gene ID" value="ENSGWIG00000006610.1"/>
</dbReference>
<feature type="domain" description="HSF-type DNA-binding" evidence="7">
    <location>
        <begin position="16"/>
        <end position="113"/>
    </location>
</feature>
<reference evidence="8" key="1">
    <citation type="submission" date="2025-08" db="UniProtKB">
        <authorList>
            <consortium name="Ensembl"/>
        </authorList>
    </citation>
    <scope>IDENTIFICATION</scope>
</reference>
<comment type="subcellular location">
    <subcellularLocation>
        <location evidence="1">Nucleus</location>
    </subcellularLocation>
</comment>
<sequence>MDSYPPPQQSLLDGIDKKMFPAKLWSLVNDPANDSIFWDSRGEEVIINQCLFEKEVLSQGCGLPDTFKSFHRQLNLYRFKNVHGNGIKMGCRHFYNPNFKRGYPELAHQLTRNTVKNRLKTVAHQKTHRLPHKNEKFLAGGKGCASPVPLKNTTSVDHSAALPPHVFQACEEMPVYHLDDSSQSFSQTGFYQATHCLIQPGSEESTKFPSPGEKSQWENSDINLDLVFQMADELMPLPSPKSNSTVIFQKKSVVLCSRLHYPRPRLARDQNAPRPRRDQDKTKTFGSRDRVKTKTETEAKTKTMNIFFFQFKKIYK</sequence>
<dbReference type="AlphaFoldDB" id="A0A8C5DSJ5"/>
<feature type="region of interest" description="Disordered" evidence="6">
    <location>
        <begin position="264"/>
        <end position="297"/>
    </location>
</feature>
<evidence type="ECO:0000256" key="1">
    <source>
        <dbReference type="ARBA" id="ARBA00004123"/>
    </source>
</evidence>
<dbReference type="InterPro" id="IPR000232">
    <property type="entry name" value="HSF_DNA-bd"/>
</dbReference>
<evidence type="ECO:0000259" key="7">
    <source>
        <dbReference type="SMART" id="SM00415"/>
    </source>
</evidence>
<dbReference type="SUPFAM" id="SSF46785">
    <property type="entry name" value="Winged helix' DNA-binding domain"/>
    <property type="match status" value="1"/>
</dbReference>
<dbReference type="InterPro" id="IPR036388">
    <property type="entry name" value="WH-like_DNA-bd_sf"/>
</dbReference>
<reference evidence="8" key="2">
    <citation type="submission" date="2025-09" db="UniProtKB">
        <authorList>
            <consortium name="Ensembl"/>
        </authorList>
    </citation>
    <scope>IDENTIFICATION</scope>
</reference>
<dbReference type="GO" id="GO:0003700">
    <property type="term" value="F:DNA-binding transcription factor activity"/>
    <property type="evidence" value="ECO:0007669"/>
    <property type="project" value="InterPro"/>
</dbReference>
<dbReference type="SMART" id="SM00415">
    <property type="entry name" value="HSF"/>
    <property type="match status" value="1"/>
</dbReference>
<dbReference type="PANTHER" id="PTHR10015">
    <property type="entry name" value="HEAT SHOCK TRANSCRIPTION FACTOR"/>
    <property type="match status" value="1"/>
</dbReference>
<dbReference type="InterPro" id="IPR036390">
    <property type="entry name" value="WH_DNA-bd_sf"/>
</dbReference>
<dbReference type="Pfam" id="PF00447">
    <property type="entry name" value="HSF_DNA-bind"/>
    <property type="match status" value="1"/>
</dbReference>
<dbReference type="Proteomes" id="UP000694680">
    <property type="component" value="Unassembled WGS sequence"/>
</dbReference>
<evidence type="ECO:0000256" key="2">
    <source>
        <dbReference type="ARBA" id="ARBA00006403"/>
    </source>
</evidence>
<organism evidence="8 9">
    <name type="scientific">Gouania willdenowi</name>
    <name type="common">Blunt-snouted clingfish</name>
    <name type="synonym">Lepadogaster willdenowi</name>
    <dbReference type="NCBI Taxonomy" id="441366"/>
    <lineage>
        <taxon>Eukaryota</taxon>
        <taxon>Metazoa</taxon>
        <taxon>Chordata</taxon>
        <taxon>Craniata</taxon>
        <taxon>Vertebrata</taxon>
        <taxon>Euteleostomi</taxon>
        <taxon>Actinopterygii</taxon>
        <taxon>Neopterygii</taxon>
        <taxon>Teleostei</taxon>
        <taxon>Neoteleostei</taxon>
        <taxon>Acanthomorphata</taxon>
        <taxon>Ovalentaria</taxon>
        <taxon>Blenniimorphae</taxon>
        <taxon>Blenniiformes</taxon>
        <taxon>Gobiesocoidei</taxon>
        <taxon>Gobiesocidae</taxon>
        <taxon>Gobiesocinae</taxon>
        <taxon>Gouania</taxon>
    </lineage>
</organism>
<dbReference type="PANTHER" id="PTHR10015:SF465">
    <property type="entry name" value="HSF-TYPE DNA-BINDING DOMAIN-CONTAINING PROTEIN"/>
    <property type="match status" value="1"/>
</dbReference>
<evidence type="ECO:0000256" key="6">
    <source>
        <dbReference type="SAM" id="MobiDB-lite"/>
    </source>
</evidence>
<proteinExistence type="inferred from homology"/>
<dbReference type="GO" id="GO:0043565">
    <property type="term" value="F:sequence-specific DNA binding"/>
    <property type="evidence" value="ECO:0007669"/>
    <property type="project" value="InterPro"/>
</dbReference>
<keyword evidence="9" id="KW-1185">Reference proteome</keyword>
<comment type="similarity">
    <text evidence="2 5">Belongs to the HSF family.</text>
</comment>
<evidence type="ECO:0000256" key="5">
    <source>
        <dbReference type="RuleBase" id="RU004020"/>
    </source>
</evidence>
<name>A0A8C5DSJ5_GOUWI</name>
<evidence type="ECO:0000256" key="3">
    <source>
        <dbReference type="ARBA" id="ARBA00023125"/>
    </source>
</evidence>
<feature type="compositionally biased region" description="Basic and acidic residues" evidence="6">
    <location>
        <begin position="275"/>
        <end position="297"/>
    </location>
</feature>
<keyword evidence="3" id="KW-0238">DNA-binding</keyword>
<protein>
    <recommendedName>
        <fullName evidence="7">HSF-type DNA-binding domain-containing protein</fullName>
    </recommendedName>
</protein>
<dbReference type="GO" id="GO:0005634">
    <property type="term" value="C:nucleus"/>
    <property type="evidence" value="ECO:0007669"/>
    <property type="project" value="UniProtKB-SubCell"/>
</dbReference>
<evidence type="ECO:0000313" key="8">
    <source>
        <dbReference type="Ensembl" id="ENSGWIP00000011241.1"/>
    </source>
</evidence>
<accession>A0A8C5DSJ5</accession>
<evidence type="ECO:0000256" key="4">
    <source>
        <dbReference type="ARBA" id="ARBA00023242"/>
    </source>
</evidence>
<dbReference type="Gene3D" id="1.10.10.10">
    <property type="entry name" value="Winged helix-like DNA-binding domain superfamily/Winged helix DNA-binding domain"/>
    <property type="match status" value="1"/>
</dbReference>
<keyword evidence="4" id="KW-0539">Nucleus</keyword>